<dbReference type="AlphaFoldDB" id="A0A835RVZ3"/>
<dbReference type="Gene3D" id="3.90.1150.10">
    <property type="entry name" value="Aspartate Aminotransferase, domain 1"/>
    <property type="match status" value="1"/>
</dbReference>
<name>A0A835RVZ3_VANPL</name>
<dbReference type="InterPro" id="IPR006948">
    <property type="entry name" value="Alliinase_C"/>
</dbReference>
<keyword evidence="2" id="KW-1133">Transmembrane helix</keyword>
<evidence type="ECO:0000256" key="1">
    <source>
        <dbReference type="SAM" id="MobiDB-lite"/>
    </source>
</evidence>
<keyword evidence="2" id="KW-0812">Transmembrane</keyword>
<proteinExistence type="predicted"/>
<evidence type="ECO:0000313" key="5">
    <source>
        <dbReference type="Proteomes" id="UP000636800"/>
    </source>
</evidence>
<dbReference type="OrthoDB" id="1733332at2759"/>
<feature type="region of interest" description="Disordered" evidence="1">
    <location>
        <begin position="1"/>
        <end position="44"/>
    </location>
</feature>
<reference evidence="4 5" key="1">
    <citation type="journal article" date="2020" name="Nat. Food">
        <title>A phased Vanilla planifolia genome enables genetic improvement of flavour and production.</title>
        <authorList>
            <person name="Hasing T."/>
            <person name="Tang H."/>
            <person name="Brym M."/>
            <person name="Khazi F."/>
            <person name="Huang T."/>
            <person name="Chambers A.H."/>
        </authorList>
    </citation>
    <scope>NUCLEOTIDE SEQUENCE [LARGE SCALE GENOMIC DNA]</scope>
    <source>
        <tissue evidence="4">Leaf</tissue>
    </source>
</reference>
<dbReference type="InterPro" id="IPR015422">
    <property type="entry name" value="PyrdxlP-dep_Trfase_small"/>
</dbReference>
<evidence type="ECO:0000259" key="3">
    <source>
        <dbReference type="Pfam" id="PF04864"/>
    </source>
</evidence>
<evidence type="ECO:0000256" key="2">
    <source>
        <dbReference type="SAM" id="Phobius"/>
    </source>
</evidence>
<keyword evidence="2" id="KW-0472">Membrane</keyword>
<accession>A0A835RVZ3</accession>
<feature type="transmembrane region" description="Helical" evidence="2">
    <location>
        <begin position="51"/>
        <end position="78"/>
    </location>
</feature>
<evidence type="ECO:0000313" key="4">
    <source>
        <dbReference type="EMBL" id="KAG0495616.1"/>
    </source>
</evidence>
<feature type="domain" description="Alliinase C-terminal" evidence="3">
    <location>
        <begin position="133"/>
        <end position="179"/>
    </location>
</feature>
<gene>
    <name evidence="4" type="ORF">HPP92_000307</name>
</gene>
<sequence>MHDSKNSISKTKGNVLQRRKECSSAGHRLSWDRGRPQMASSSGSNEQARTLNLTAVFVLAGAVLVLHLFASSVLLPFYKASFCGGYPNGSPILASSSATYEQTLQTTPETAVEDEIYVSPSSGSLPASQDSVINLDHGDPTMYEKFWRETGSAAELLVLPGSRTVSYFSDVTNLCWFLGRTWPPRSGASI</sequence>
<dbReference type="Pfam" id="PF04864">
    <property type="entry name" value="Alliinase_C"/>
    <property type="match status" value="1"/>
</dbReference>
<dbReference type="GO" id="GO:0016846">
    <property type="term" value="F:carbon-sulfur lyase activity"/>
    <property type="evidence" value="ECO:0007669"/>
    <property type="project" value="InterPro"/>
</dbReference>
<dbReference type="Proteomes" id="UP000636800">
    <property type="component" value="Chromosome 1"/>
</dbReference>
<protein>
    <recommendedName>
        <fullName evidence="3">Alliinase C-terminal domain-containing protein</fullName>
    </recommendedName>
</protein>
<feature type="compositionally biased region" description="Polar residues" evidence="1">
    <location>
        <begin position="1"/>
        <end position="14"/>
    </location>
</feature>
<comment type="caution">
    <text evidence="4">The sequence shown here is derived from an EMBL/GenBank/DDBJ whole genome shotgun (WGS) entry which is preliminary data.</text>
</comment>
<keyword evidence="5" id="KW-1185">Reference proteome</keyword>
<dbReference type="EMBL" id="JADCNL010000001">
    <property type="protein sequence ID" value="KAG0495616.1"/>
    <property type="molecule type" value="Genomic_DNA"/>
</dbReference>
<organism evidence="4 5">
    <name type="scientific">Vanilla planifolia</name>
    <name type="common">Vanilla</name>
    <dbReference type="NCBI Taxonomy" id="51239"/>
    <lineage>
        <taxon>Eukaryota</taxon>
        <taxon>Viridiplantae</taxon>
        <taxon>Streptophyta</taxon>
        <taxon>Embryophyta</taxon>
        <taxon>Tracheophyta</taxon>
        <taxon>Spermatophyta</taxon>
        <taxon>Magnoliopsida</taxon>
        <taxon>Liliopsida</taxon>
        <taxon>Asparagales</taxon>
        <taxon>Orchidaceae</taxon>
        <taxon>Vanilloideae</taxon>
        <taxon>Vanilleae</taxon>
        <taxon>Vanilla</taxon>
    </lineage>
</organism>